<keyword evidence="1" id="KW-0732">Signal</keyword>
<dbReference type="SUPFAM" id="SSF63829">
    <property type="entry name" value="Calcium-dependent phosphotriesterase"/>
    <property type="match status" value="1"/>
</dbReference>
<dbReference type="InterPro" id="IPR052998">
    <property type="entry name" value="Hetero-Diels-Alderase-like"/>
</dbReference>
<evidence type="ECO:0008006" key="4">
    <source>
        <dbReference type="Google" id="ProtNLM"/>
    </source>
</evidence>
<dbReference type="PANTHER" id="PTHR42060:SF1">
    <property type="entry name" value="NHL REPEAT-CONTAINING PROTEIN"/>
    <property type="match status" value="1"/>
</dbReference>
<dbReference type="InterPro" id="IPR011042">
    <property type="entry name" value="6-blade_b-propeller_TolB-like"/>
</dbReference>
<comment type="caution">
    <text evidence="2">The sequence shown here is derived from an EMBL/GenBank/DDBJ whole genome shotgun (WGS) entry which is preliminary data.</text>
</comment>
<evidence type="ECO:0000313" key="3">
    <source>
        <dbReference type="Proteomes" id="UP001215712"/>
    </source>
</evidence>
<dbReference type="Proteomes" id="UP001215712">
    <property type="component" value="Unassembled WGS sequence"/>
</dbReference>
<feature type="chain" id="PRO_5042228329" description="Six-bladed beta-propeller-like protein" evidence="1">
    <location>
        <begin position="22"/>
        <end position="356"/>
    </location>
</feature>
<dbReference type="EMBL" id="JAQJAN010000004">
    <property type="protein sequence ID" value="KAJ5732638.1"/>
    <property type="molecule type" value="Genomic_DNA"/>
</dbReference>
<organism evidence="2 3">
    <name type="scientific">Penicillium malachiteum</name>
    <dbReference type="NCBI Taxonomy" id="1324776"/>
    <lineage>
        <taxon>Eukaryota</taxon>
        <taxon>Fungi</taxon>
        <taxon>Dikarya</taxon>
        <taxon>Ascomycota</taxon>
        <taxon>Pezizomycotina</taxon>
        <taxon>Eurotiomycetes</taxon>
        <taxon>Eurotiomycetidae</taxon>
        <taxon>Eurotiales</taxon>
        <taxon>Aspergillaceae</taxon>
        <taxon>Penicillium</taxon>
    </lineage>
</organism>
<sequence length="356" mass="38132">MASFFSLASAAIFSLLGSALALPSEQASALSARTEKSSVDVNVLYSFGNGTWAENLAIRANGQILLSRLDTPEVLQLDPQGLRDPITIASWNASTYMGCLGISETTPDMFYVVTSGFVDDSFVLTSGVNSIWEIDMSTFAVSESTGRVLSNATVSKLVDVKTSDFLNGMTTLSDNTVLVADAYNGWVYRVNTRTGAYSVAINDIKMKFDSIPDPPTNIGVNGIKLHEGYLYWSNTAVGTLNRVRISSNGSRLGDSEVVVNNVPKADDFIFKSDNVAFIAQNQMDELSVYYPWATEAEVIAGSNISTLLAGVSAGKFGRLPSDSHILYLTTSGAEGLPINGTVTVPATLSWIDTSKF</sequence>
<dbReference type="Gene3D" id="2.120.10.30">
    <property type="entry name" value="TolB, C-terminal domain"/>
    <property type="match status" value="1"/>
</dbReference>
<proteinExistence type="predicted"/>
<evidence type="ECO:0000256" key="1">
    <source>
        <dbReference type="SAM" id="SignalP"/>
    </source>
</evidence>
<feature type="signal peptide" evidence="1">
    <location>
        <begin position="1"/>
        <end position="21"/>
    </location>
</feature>
<evidence type="ECO:0000313" key="2">
    <source>
        <dbReference type="EMBL" id="KAJ5732638.1"/>
    </source>
</evidence>
<accession>A0AAD6HRZ4</accession>
<reference evidence="2" key="2">
    <citation type="submission" date="2023-01" db="EMBL/GenBank/DDBJ databases">
        <authorList>
            <person name="Petersen C."/>
        </authorList>
    </citation>
    <scope>NUCLEOTIDE SEQUENCE</scope>
    <source>
        <strain evidence="2">IBT 17514</strain>
    </source>
</reference>
<reference evidence="2" key="1">
    <citation type="journal article" date="2023" name="IMA Fungus">
        <title>Comparative genomic study of the Penicillium genus elucidates a diverse pangenome and 15 lateral gene transfer events.</title>
        <authorList>
            <person name="Petersen C."/>
            <person name="Sorensen T."/>
            <person name="Nielsen M.R."/>
            <person name="Sondergaard T.E."/>
            <person name="Sorensen J.L."/>
            <person name="Fitzpatrick D.A."/>
            <person name="Frisvad J.C."/>
            <person name="Nielsen K.L."/>
        </authorList>
    </citation>
    <scope>NUCLEOTIDE SEQUENCE</scope>
    <source>
        <strain evidence="2">IBT 17514</strain>
    </source>
</reference>
<dbReference type="PANTHER" id="PTHR42060">
    <property type="entry name" value="NHL REPEAT-CONTAINING PROTEIN-RELATED"/>
    <property type="match status" value="1"/>
</dbReference>
<name>A0AAD6HRZ4_9EURO</name>
<keyword evidence="3" id="KW-1185">Reference proteome</keyword>
<protein>
    <recommendedName>
        <fullName evidence="4">Six-bladed beta-propeller-like protein</fullName>
    </recommendedName>
</protein>
<gene>
    <name evidence="2" type="ORF">N7493_004119</name>
</gene>
<dbReference type="AlphaFoldDB" id="A0AAD6HRZ4"/>